<gene>
    <name evidence="2" type="ORF">NDU88_000367</name>
</gene>
<comment type="caution">
    <text evidence="2">The sequence shown here is derived from an EMBL/GenBank/DDBJ whole genome shotgun (WGS) entry which is preliminary data.</text>
</comment>
<accession>A0AAV7VXB4</accession>
<sequence length="93" mass="9879">MQEVPVREHSQPSPALRSGTCRGSGRVADCLHTTLPTIGGADDPADDNASCEGSVVTVKPCCCTRAWRRTRAGTGRLSCELNQSTALRRVAQP</sequence>
<feature type="compositionally biased region" description="Basic and acidic residues" evidence="1">
    <location>
        <begin position="1"/>
        <end position="10"/>
    </location>
</feature>
<reference evidence="2" key="1">
    <citation type="journal article" date="2022" name="bioRxiv">
        <title>Sequencing and chromosome-scale assembly of the giantPleurodeles waltlgenome.</title>
        <authorList>
            <person name="Brown T."/>
            <person name="Elewa A."/>
            <person name="Iarovenko S."/>
            <person name="Subramanian E."/>
            <person name="Araus A.J."/>
            <person name="Petzold A."/>
            <person name="Susuki M."/>
            <person name="Suzuki K.-i.T."/>
            <person name="Hayashi T."/>
            <person name="Toyoda A."/>
            <person name="Oliveira C."/>
            <person name="Osipova E."/>
            <person name="Leigh N.D."/>
            <person name="Simon A."/>
            <person name="Yun M.H."/>
        </authorList>
    </citation>
    <scope>NUCLEOTIDE SEQUENCE</scope>
    <source>
        <strain evidence="2">20211129_DDA</strain>
        <tissue evidence="2">Liver</tissue>
    </source>
</reference>
<feature type="region of interest" description="Disordered" evidence="1">
    <location>
        <begin position="1"/>
        <end position="23"/>
    </location>
</feature>
<dbReference type="EMBL" id="JANPWB010000002">
    <property type="protein sequence ID" value="KAJ1204932.1"/>
    <property type="molecule type" value="Genomic_DNA"/>
</dbReference>
<evidence type="ECO:0000256" key="1">
    <source>
        <dbReference type="SAM" id="MobiDB-lite"/>
    </source>
</evidence>
<proteinExistence type="predicted"/>
<evidence type="ECO:0000313" key="2">
    <source>
        <dbReference type="EMBL" id="KAJ1204932.1"/>
    </source>
</evidence>
<organism evidence="2 3">
    <name type="scientific">Pleurodeles waltl</name>
    <name type="common">Iberian ribbed newt</name>
    <dbReference type="NCBI Taxonomy" id="8319"/>
    <lineage>
        <taxon>Eukaryota</taxon>
        <taxon>Metazoa</taxon>
        <taxon>Chordata</taxon>
        <taxon>Craniata</taxon>
        <taxon>Vertebrata</taxon>
        <taxon>Euteleostomi</taxon>
        <taxon>Amphibia</taxon>
        <taxon>Batrachia</taxon>
        <taxon>Caudata</taxon>
        <taxon>Salamandroidea</taxon>
        <taxon>Salamandridae</taxon>
        <taxon>Pleurodelinae</taxon>
        <taxon>Pleurodeles</taxon>
    </lineage>
</organism>
<dbReference type="AlphaFoldDB" id="A0AAV7VXB4"/>
<keyword evidence="3" id="KW-1185">Reference proteome</keyword>
<dbReference type="Proteomes" id="UP001066276">
    <property type="component" value="Chromosome 1_2"/>
</dbReference>
<evidence type="ECO:0000313" key="3">
    <source>
        <dbReference type="Proteomes" id="UP001066276"/>
    </source>
</evidence>
<name>A0AAV7VXB4_PLEWA</name>
<protein>
    <submittedName>
        <fullName evidence="2">Uncharacterized protein</fullName>
    </submittedName>
</protein>